<comment type="function">
    <text evidence="1 17">Catalyzes the conversion of epoxyqueuosine (oQ) to queuosine (Q), which is a hypermodified base found in the wobble positions of tRNA(Asp), tRNA(Asn), tRNA(His) and tRNA(Tyr).</text>
</comment>
<dbReference type="eggNOG" id="COG1636">
    <property type="taxonomic scope" value="Bacteria"/>
</dbReference>
<evidence type="ECO:0000256" key="4">
    <source>
        <dbReference type="ARBA" id="ARBA00012622"/>
    </source>
</evidence>
<feature type="binding site" evidence="17">
    <location>
        <position position="12"/>
    </location>
    <ligand>
        <name>[4Fe-4S] cluster</name>
        <dbReference type="ChEBI" id="CHEBI:49883"/>
    </ligand>
</feature>
<dbReference type="GO" id="GO:0051539">
    <property type="term" value="F:4 iron, 4 sulfur cluster binding"/>
    <property type="evidence" value="ECO:0007669"/>
    <property type="project" value="UniProtKB-UniRule"/>
</dbReference>
<protein>
    <recommendedName>
        <fullName evidence="5 17">Epoxyqueuosine reductase QueH</fullName>
        <ecNumber evidence="4 17">1.17.99.6</ecNumber>
    </recommendedName>
    <alternativeName>
        <fullName evidence="15 17">Queuosine biosynthesis protein QueH</fullName>
    </alternativeName>
</protein>
<proteinExistence type="inferred from homology"/>
<dbReference type="EC" id="1.17.99.6" evidence="4 17"/>
<keyword evidence="10 17" id="KW-0560">Oxidoreductase</keyword>
<evidence type="ECO:0000256" key="7">
    <source>
        <dbReference type="ARBA" id="ARBA00022694"/>
    </source>
</evidence>
<evidence type="ECO:0000256" key="5">
    <source>
        <dbReference type="ARBA" id="ARBA00016895"/>
    </source>
</evidence>
<dbReference type="AlphaFoldDB" id="S7U1N8"/>
<evidence type="ECO:0000256" key="2">
    <source>
        <dbReference type="ARBA" id="ARBA00004691"/>
    </source>
</evidence>
<keyword evidence="6 17" id="KW-0004">4Fe-4S</keyword>
<dbReference type="InterPro" id="IPR003828">
    <property type="entry name" value="QueH"/>
</dbReference>
<evidence type="ECO:0000256" key="13">
    <source>
        <dbReference type="ARBA" id="ARBA00023157"/>
    </source>
</evidence>
<keyword evidence="14 17" id="KW-0676">Redox-active center</keyword>
<evidence type="ECO:0000313" key="19">
    <source>
        <dbReference type="Proteomes" id="UP000014977"/>
    </source>
</evidence>
<reference evidence="18 19" key="1">
    <citation type="journal article" date="2013" name="Genome Announc.">
        <title>Draft genome sequences for three mercury-methylating, sulfate-reducing bacteria.</title>
        <authorList>
            <person name="Brown S.D."/>
            <person name="Hurt R.A.Jr."/>
            <person name="Gilmour C.C."/>
            <person name="Elias D.A."/>
        </authorList>
    </citation>
    <scope>NUCLEOTIDE SEQUENCE [LARGE SCALE GENOMIC DNA]</scope>
    <source>
        <strain evidence="18 19">DSM 2059</strain>
    </source>
</reference>
<evidence type="ECO:0000256" key="17">
    <source>
        <dbReference type="HAMAP-Rule" id="MF_02089"/>
    </source>
</evidence>
<comment type="caution">
    <text evidence="18">The sequence shown here is derived from an EMBL/GenBank/DDBJ whole genome shotgun (WGS) entry which is preliminary data.</text>
</comment>
<feature type="binding site" evidence="17">
    <location>
        <position position="13"/>
    </location>
    <ligand>
        <name>[4Fe-4S] cluster</name>
        <dbReference type="ChEBI" id="CHEBI:49883"/>
    </ligand>
</feature>
<evidence type="ECO:0000256" key="15">
    <source>
        <dbReference type="ARBA" id="ARBA00031446"/>
    </source>
</evidence>
<keyword evidence="9 17" id="KW-0671">Queuosine biosynthesis</keyword>
<evidence type="ECO:0000313" key="18">
    <source>
        <dbReference type="EMBL" id="EPR42930.1"/>
    </source>
</evidence>
<evidence type="ECO:0000256" key="3">
    <source>
        <dbReference type="ARBA" id="ARBA00008207"/>
    </source>
</evidence>
<evidence type="ECO:0000256" key="1">
    <source>
        <dbReference type="ARBA" id="ARBA00002268"/>
    </source>
</evidence>
<keyword evidence="7 17" id="KW-0819">tRNA processing</keyword>
<dbReference type="Proteomes" id="UP000014977">
    <property type="component" value="Unassembled WGS sequence"/>
</dbReference>
<evidence type="ECO:0000256" key="6">
    <source>
        <dbReference type="ARBA" id="ARBA00022485"/>
    </source>
</evidence>
<dbReference type="PANTHER" id="PTHR36701">
    <property type="entry name" value="EPOXYQUEUOSINE REDUCTASE QUEH"/>
    <property type="match status" value="1"/>
</dbReference>
<keyword evidence="19" id="KW-1185">Reference proteome</keyword>
<feature type="disulfide bond" description="Redox-active" evidence="17">
    <location>
        <begin position="167"/>
        <end position="169"/>
    </location>
</feature>
<feature type="binding site" evidence="17">
    <location>
        <position position="87"/>
    </location>
    <ligand>
        <name>[4Fe-4S] cluster</name>
        <dbReference type="ChEBI" id="CHEBI:49883"/>
    </ligand>
</feature>
<gene>
    <name evidence="17" type="primary">queH</name>
    <name evidence="18" type="ORF">dsmv_0011</name>
</gene>
<evidence type="ECO:0000256" key="12">
    <source>
        <dbReference type="ARBA" id="ARBA00023014"/>
    </source>
</evidence>
<accession>S7U1N8</accession>
<dbReference type="PATRIC" id="fig|1121405.3.peg.804"/>
<dbReference type="UniPathway" id="UPA00392"/>
<dbReference type="GO" id="GO:0008616">
    <property type="term" value="P:tRNA queuosine(34) biosynthetic process"/>
    <property type="evidence" value="ECO:0007669"/>
    <property type="project" value="UniProtKB-UniRule"/>
</dbReference>
<keyword evidence="11 17" id="KW-0408">Iron</keyword>
<evidence type="ECO:0000256" key="8">
    <source>
        <dbReference type="ARBA" id="ARBA00022723"/>
    </source>
</evidence>
<evidence type="ECO:0000256" key="16">
    <source>
        <dbReference type="ARBA" id="ARBA00047415"/>
    </source>
</evidence>
<evidence type="ECO:0000256" key="10">
    <source>
        <dbReference type="ARBA" id="ARBA00023002"/>
    </source>
</evidence>
<dbReference type="PANTHER" id="PTHR36701:SF1">
    <property type="entry name" value="EPOXYQUEUOSINE REDUCTASE QUEH"/>
    <property type="match status" value="1"/>
</dbReference>
<keyword evidence="12 17" id="KW-0411">Iron-sulfur</keyword>
<comment type="similarity">
    <text evidence="3 17">Belongs to the QueH family.</text>
</comment>
<keyword evidence="8 17" id="KW-0479">Metal-binding</keyword>
<keyword evidence="13 17" id="KW-1015">Disulfide bond</keyword>
<name>S7U1N8_DESML</name>
<dbReference type="Pfam" id="PF02677">
    <property type="entry name" value="QueH"/>
    <property type="match status" value="1"/>
</dbReference>
<evidence type="ECO:0000256" key="11">
    <source>
        <dbReference type="ARBA" id="ARBA00023004"/>
    </source>
</evidence>
<dbReference type="RefSeq" id="WP_020875028.1">
    <property type="nucleotide sequence ID" value="NZ_ATHJ01000061.1"/>
</dbReference>
<feature type="binding site" evidence="17">
    <location>
        <position position="90"/>
    </location>
    <ligand>
        <name>[4Fe-4S] cluster</name>
        <dbReference type="ChEBI" id="CHEBI:49883"/>
    </ligand>
</feature>
<dbReference type="GO" id="GO:0052693">
    <property type="term" value="F:epoxyqueuosine reductase activity"/>
    <property type="evidence" value="ECO:0007669"/>
    <property type="project" value="UniProtKB-UniRule"/>
</dbReference>
<dbReference type="EMBL" id="ATHJ01000061">
    <property type="protein sequence ID" value="EPR42930.1"/>
    <property type="molecule type" value="Genomic_DNA"/>
</dbReference>
<comment type="catalytic activity">
    <reaction evidence="16 17">
        <text>epoxyqueuosine(34) in tRNA + AH2 = queuosine(34) in tRNA + A + H2O</text>
        <dbReference type="Rhea" id="RHEA:32159"/>
        <dbReference type="Rhea" id="RHEA-COMP:18571"/>
        <dbReference type="Rhea" id="RHEA-COMP:18582"/>
        <dbReference type="ChEBI" id="CHEBI:13193"/>
        <dbReference type="ChEBI" id="CHEBI:15377"/>
        <dbReference type="ChEBI" id="CHEBI:17499"/>
        <dbReference type="ChEBI" id="CHEBI:194431"/>
        <dbReference type="ChEBI" id="CHEBI:194443"/>
        <dbReference type="EC" id="1.17.99.6"/>
    </reaction>
</comment>
<evidence type="ECO:0000256" key="9">
    <source>
        <dbReference type="ARBA" id="ARBA00022785"/>
    </source>
</evidence>
<dbReference type="GO" id="GO:0046872">
    <property type="term" value="F:metal ion binding"/>
    <property type="evidence" value="ECO:0007669"/>
    <property type="project" value="UniProtKB-KW"/>
</dbReference>
<sequence length="182" mass="21475">MTAEKRILVHMCCGPCSIYPVQVLREAGMTVMGFYYGHNIHPYTECRRRRETLDQYAETAGFKVIHQKDYDLEGFLRSVVFREADRCRYCYHDRLKSTALLAGRGRFDFFTSTLLYSRYQKHDVIRAMGESLAKSTGVPFFYHDFREGWEEGIAASKRLGMYRQQYCGCIYSEAERYRKKRS</sequence>
<dbReference type="HAMAP" id="MF_02089">
    <property type="entry name" value="QueH"/>
    <property type="match status" value="1"/>
</dbReference>
<organism evidence="18 19">
    <name type="scientific">Desulfococcus multivorans DSM 2059</name>
    <dbReference type="NCBI Taxonomy" id="1121405"/>
    <lineage>
        <taxon>Bacteria</taxon>
        <taxon>Pseudomonadati</taxon>
        <taxon>Thermodesulfobacteriota</taxon>
        <taxon>Desulfobacteria</taxon>
        <taxon>Desulfobacterales</taxon>
        <taxon>Desulfococcaceae</taxon>
        <taxon>Desulfococcus</taxon>
    </lineage>
</organism>
<comment type="pathway">
    <text evidence="2 17">tRNA modification; tRNA-queuosine biosynthesis.</text>
</comment>
<evidence type="ECO:0000256" key="14">
    <source>
        <dbReference type="ARBA" id="ARBA00023284"/>
    </source>
</evidence>